<dbReference type="Gene3D" id="3.40.50.980">
    <property type="match status" value="1"/>
</dbReference>
<dbReference type="GO" id="GO:0016874">
    <property type="term" value="F:ligase activity"/>
    <property type="evidence" value="ECO:0007669"/>
    <property type="project" value="UniProtKB-KW"/>
</dbReference>
<evidence type="ECO:0000313" key="1">
    <source>
        <dbReference type="EMBL" id="OQR68480.1"/>
    </source>
</evidence>
<dbReference type="InParanoid" id="A0A1V9X4C7"/>
<sequence>MSANSIDHNLKHSWTYSELFRRVVQLRDFILQNEMCPSERIALYAFNGIESLASLCALFILPRTAVLLRSSFNYRE</sequence>
<proteinExistence type="predicted"/>
<protein>
    <submittedName>
        <fullName evidence="1">4-coumarate--CoA ligase 7-like</fullName>
    </submittedName>
</protein>
<reference evidence="1 2" key="1">
    <citation type="journal article" date="2017" name="Gigascience">
        <title>Draft genome of the honey bee ectoparasitic mite, Tropilaelaps mercedesae, is shaped by the parasitic life history.</title>
        <authorList>
            <person name="Dong X."/>
            <person name="Armstrong S.D."/>
            <person name="Xia D."/>
            <person name="Makepeace B.L."/>
            <person name="Darby A.C."/>
            <person name="Kadowaki T."/>
        </authorList>
    </citation>
    <scope>NUCLEOTIDE SEQUENCE [LARGE SCALE GENOMIC DNA]</scope>
    <source>
        <strain evidence="1">Wuxi-XJTLU</strain>
    </source>
</reference>
<dbReference type="Proteomes" id="UP000192247">
    <property type="component" value="Unassembled WGS sequence"/>
</dbReference>
<organism evidence="1 2">
    <name type="scientific">Tropilaelaps mercedesae</name>
    <dbReference type="NCBI Taxonomy" id="418985"/>
    <lineage>
        <taxon>Eukaryota</taxon>
        <taxon>Metazoa</taxon>
        <taxon>Ecdysozoa</taxon>
        <taxon>Arthropoda</taxon>
        <taxon>Chelicerata</taxon>
        <taxon>Arachnida</taxon>
        <taxon>Acari</taxon>
        <taxon>Parasitiformes</taxon>
        <taxon>Mesostigmata</taxon>
        <taxon>Gamasina</taxon>
        <taxon>Dermanyssoidea</taxon>
        <taxon>Laelapidae</taxon>
        <taxon>Tropilaelaps</taxon>
    </lineage>
</organism>
<evidence type="ECO:0000313" key="2">
    <source>
        <dbReference type="Proteomes" id="UP000192247"/>
    </source>
</evidence>
<keyword evidence="2" id="KW-1185">Reference proteome</keyword>
<dbReference type="SUPFAM" id="SSF56801">
    <property type="entry name" value="Acetyl-CoA synthetase-like"/>
    <property type="match status" value="1"/>
</dbReference>
<comment type="caution">
    <text evidence="1">The sequence shown here is derived from an EMBL/GenBank/DDBJ whole genome shotgun (WGS) entry which is preliminary data.</text>
</comment>
<name>A0A1V9X4C7_9ACAR</name>
<dbReference type="AlphaFoldDB" id="A0A1V9X4C7"/>
<keyword evidence="1" id="KW-0436">Ligase</keyword>
<dbReference type="EMBL" id="MNPL01024567">
    <property type="protein sequence ID" value="OQR68480.1"/>
    <property type="molecule type" value="Genomic_DNA"/>
</dbReference>
<gene>
    <name evidence="1" type="ORF">BIW11_04549</name>
</gene>
<accession>A0A1V9X4C7</accession>